<sequence length="115" mass="12495">MSGAGPCRATCGRREQAARTVQLQRDGQAVRPGVDRTRPRQAEPGHLAGQGQRRRAQVQFIRPLASGCLASSCWDPFRVLRTASAAEATGVKESSTGQDPRWGGWQIFCQPCAFL</sequence>
<evidence type="ECO:0000256" key="1">
    <source>
        <dbReference type="SAM" id="MobiDB-lite"/>
    </source>
</evidence>
<feature type="region of interest" description="Disordered" evidence="1">
    <location>
        <begin position="1"/>
        <end position="54"/>
    </location>
</feature>
<evidence type="ECO:0000313" key="2">
    <source>
        <dbReference type="EMBL" id="KAJ1129169.1"/>
    </source>
</evidence>
<evidence type="ECO:0000313" key="3">
    <source>
        <dbReference type="Proteomes" id="UP001066276"/>
    </source>
</evidence>
<dbReference type="EMBL" id="JANPWB010000011">
    <property type="protein sequence ID" value="KAJ1129169.1"/>
    <property type="molecule type" value="Genomic_DNA"/>
</dbReference>
<organism evidence="2 3">
    <name type="scientific">Pleurodeles waltl</name>
    <name type="common">Iberian ribbed newt</name>
    <dbReference type="NCBI Taxonomy" id="8319"/>
    <lineage>
        <taxon>Eukaryota</taxon>
        <taxon>Metazoa</taxon>
        <taxon>Chordata</taxon>
        <taxon>Craniata</taxon>
        <taxon>Vertebrata</taxon>
        <taxon>Euteleostomi</taxon>
        <taxon>Amphibia</taxon>
        <taxon>Batrachia</taxon>
        <taxon>Caudata</taxon>
        <taxon>Salamandroidea</taxon>
        <taxon>Salamandridae</taxon>
        <taxon>Pleurodelinae</taxon>
        <taxon>Pleurodeles</taxon>
    </lineage>
</organism>
<feature type="compositionally biased region" description="Basic and acidic residues" evidence="1">
    <location>
        <begin position="33"/>
        <end position="43"/>
    </location>
</feature>
<dbReference type="Proteomes" id="UP001066276">
    <property type="component" value="Chromosome 7"/>
</dbReference>
<dbReference type="AlphaFoldDB" id="A0AAV7PQJ5"/>
<comment type="caution">
    <text evidence="2">The sequence shown here is derived from an EMBL/GenBank/DDBJ whole genome shotgun (WGS) entry which is preliminary data.</text>
</comment>
<keyword evidence="3" id="KW-1185">Reference proteome</keyword>
<proteinExistence type="predicted"/>
<name>A0AAV7PQJ5_PLEWA</name>
<accession>A0AAV7PQJ5</accession>
<gene>
    <name evidence="2" type="ORF">NDU88_007540</name>
</gene>
<reference evidence="2" key="1">
    <citation type="journal article" date="2022" name="bioRxiv">
        <title>Sequencing and chromosome-scale assembly of the giantPleurodeles waltlgenome.</title>
        <authorList>
            <person name="Brown T."/>
            <person name="Elewa A."/>
            <person name="Iarovenko S."/>
            <person name="Subramanian E."/>
            <person name="Araus A.J."/>
            <person name="Petzold A."/>
            <person name="Susuki M."/>
            <person name="Suzuki K.-i.T."/>
            <person name="Hayashi T."/>
            <person name="Toyoda A."/>
            <person name="Oliveira C."/>
            <person name="Osipova E."/>
            <person name="Leigh N.D."/>
            <person name="Simon A."/>
            <person name="Yun M.H."/>
        </authorList>
    </citation>
    <scope>NUCLEOTIDE SEQUENCE</scope>
    <source>
        <strain evidence="2">20211129_DDA</strain>
        <tissue evidence="2">Liver</tissue>
    </source>
</reference>
<protein>
    <submittedName>
        <fullName evidence="2">Uncharacterized protein</fullName>
    </submittedName>
</protein>